<evidence type="ECO:0000313" key="2">
    <source>
        <dbReference type="EMBL" id="CAF1156934.1"/>
    </source>
</evidence>
<dbReference type="EMBL" id="CAJNOJ010001135">
    <property type="protein sequence ID" value="CAF1543812.1"/>
    <property type="molecule type" value="Genomic_DNA"/>
</dbReference>
<reference evidence="2" key="1">
    <citation type="submission" date="2021-02" db="EMBL/GenBank/DDBJ databases">
        <authorList>
            <person name="Nowell W R."/>
        </authorList>
    </citation>
    <scope>NUCLEOTIDE SEQUENCE</scope>
</reference>
<name>A0A814T4H7_ADIRI</name>
<dbReference type="Proteomes" id="UP000663828">
    <property type="component" value="Unassembled WGS sequence"/>
</dbReference>
<organism evidence="2 4">
    <name type="scientific">Adineta ricciae</name>
    <name type="common">Rotifer</name>
    <dbReference type="NCBI Taxonomy" id="249248"/>
    <lineage>
        <taxon>Eukaryota</taxon>
        <taxon>Metazoa</taxon>
        <taxon>Spiralia</taxon>
        <taxon>Gnathifera</taxon>
        <taxon>Rotifera</taxon>
        <taxon>Eurotatoria</taxon>
        <taxon>Bdelloidea</taxon>
        <taxon>Adinetida</taxon>
        <taxon>Adinetidae</taxon>
        <taxon>Adineta</taxon>
    </lineage>
</organism>
<dbReference type="EMBL" id="CAJNOR010001520">
    <property type="protein sequence ID" value="CAF1156934.1"/>
    <property type="molecule type" value="Genomic_DNA"/>
</dbReference>
<evidence type="ECO:0000256" key="1">
    <source>
        <dbReference type="SAM" id="Coils"/>
    </source>
</evidence>
<protein>
    <submittedName>
        <fullName evidence="2">Uncharacterized protein</fullName>
    </submittedName>
</protein>
<sequence length="140" mass="15783">MCKIAKDSYSEQFTNRTSLHTNIEVQAEEVDKEIEEALRKSPLAHIEIAYDQLRHAIKTLTDKSSCGLDGVSNKILKLLPPNHVTTVHSCMNNFAGTLKTPANWHIARMILLSKTKLKKSMKLGLSHYCRASHRSTKNVL</sequence>
<gene>
    <name evidence="3" type="ORF">EDS130_LOCUS45512</name>
    <name evidence="2" type="ORF">XAT740_LOCUS21266</name>
</gene>
<keyword evidence="4" id="KW-1185">Reference proteome</keyword>
<dbReference type="AlphaFoldDB" id="A0A814T4H7"/>
<dbReference type="Proteomes" id="UP000663852">
    <property type="component" value="Unassembled WGS sequence"/>
</dbReference>
<keyword evidence="1" id="KW-0175">Coiled coil</keyword>
<accession>A0A814T4H7</accession>
<comment type="caution">
    <text evidence="2">The sequence shown here is derived from an EMBL/GenBank/DDBJ whole genome shotgun (WGS) entry which is preliminary data.</text>
</comment>
<proteinExistence type="predicted"/>
<evidence type="ECO:0000313" key="3">
    <source>
        <dbReference type="EMBL" id="CAF1543812.1"/>
    </source>
</evidence>
<evidence type="ECO:0000313" key="4">
    <source>
        <dbReference type="Proteomes" id="UP000663828"/>
    </source>
</evidence>
<feature type="coiled-coil region" evidence="1">
    <location>
        <begin position="20"/>
        <end position="63"/>
    </location>
</feature>